<dbReference type="AlphaFoldDB" id="A0A5N5KG36"/>
<dbReference type="EMBL" id="VDCV01000013">
    <property type="protein sequence ID" value="KAB5529303.1"/>
    <property type="molecule type" value="Genomic_DNA"/>
</dbReference>
<dbReference type="Proteomes" id="UP000326939">
    <property type="component" value="Chromosome 13"/>
</dbReference>
<protein>
    <submittedName>
        <fullName evidence="1">Uncharacterized protein</fullName>
    </submittedName>
</protein>
<evidence type="ECO:0000313" key="1">
    <source>
        <dbReference type="EMBL" id="KAB5529303.1"/>
    </source>
</evidence>
<accession>A0A5N5KG36</accession>
<sequence length="83" mass="9301">MFSDGFDLRKWVGAAFPHRIFENFDMSLKQEALSGDASSDVQKMDQCLSAKCSDDVHGREPTKASTDLFGRRRAAAYLERNGI</sequence>
<comment type="caution">
    <text evidence="1">The sequence shown here is derived from an EMBL/GenBank/DDBJ whole genome shotgun (WGS) entry which is preliminary data.</text>
</comment>
<keyword evidence="2" id="KW-1185">Reference proteome</keyword>
<organism evidence="1 2">
    <name type="scientific">Salix brachista</name>
    <dbReference type="NCBI Taxonomy" id="2182728"/>
    <lineage>
        <taxon>Eukaryota</taxon>
        <taxon>Viridiplantae</taxon>
        <taxon>Streptophyta</taxon>
        <taxon>Embryophyta</taxon>
        <taxon>Tracheophyta</taxon>
        <taxon>Spermatophyta</taxon>
        <taxon>Magnoliopsida</taxon>
        <taxon>eudicotyledons</taxon>
        <taxon>Gunneridae</taxon>
        <taxon>Pentapetalae</taxon>
        <taxon>rosids</taxon>
        <taxon>fabids</taxon>
        <taxon>Malpighiales</taxon>
        <taxon>Salicaceae</taxon>
        <taxon>Saliceae</taxon>
        <taxon>Salix</taxon>
    </lineage>
</organism>
<gene>
    <name evidence="1" type="ORF">DKX38_019384</name>
</gene>
<reference evidence="2" key="1">
    <citation type="journal article" date="2019" name="Gigascience">
        <title>De novo genome assembly of the endangered Acer yangbiense, a plant species with extremely small populations endemic to Yunnan Province, China.</title>
        <authorList>
            <person name="Yang J."/>
            <person name="Wariss H.M."/>
            <person name="Tao L."/>
            <person name="Zhang R."/>
            <person name="Yun Q."/>
            <person name="Hollingsworth P."/>
            <person name="Dao Z."/>
            <person name="Luo G."/>
            <person name="Guo H."/>
            <person name="Ma Y."/>
            <person name="Sun W."/>
        </authorList>
    </citation>
    <scope>NUCLEOTIDE SEQUENCE [LARGE SCALE GENOMIC DNA]</scope>
    <source>
        <strain evidence="2">cv. br00</strain>
    </source>
</reference>
<name>A0A5N5KG36_9ROSI</name>
<evidence type="ECO:0000313" key="2">
    <source>
        <dbReference type="Proteomes" id="UP000326939"/>
    </source>
</evidence>
<proteinExistence type="predicted"/>